<evidence type="ECO:0000256" key="1">
    <source>
        <dbReference type="ARBA" id="ARBA00004496"/>
    </source>
</evidence>
<gene>
    <name evidence="6" type="ORF">K491DRAFT_694445</name>
</gene>
<comment type="similarity">
    <text evidence="2">Belongs to the DCP1 family.</text>
</comment>
<dbReference type="GO" id="GO:0006397">
    <property type="term" value="P:mRNA processing"/>
    <property type="evidence" value="ECO:0007669"/>
    <property type="project" value="UniProtKB-KW"/>
</dbReference>
<keyword evidence="4" id="KW-0507">mRNA processing</keyword>
<feature type="compositionally biased region" description="Polar residues" evidence="5">
    <location>
        <begin position="255"/>
        <end position="265"/>
    </location>
</feature>
<dbReference type="Gene3D" id="2.30.29.30">
    <property type="entry name" value="Pleckstrin-homology domain (PH domain)/Phosphotyrosine-binding domain (PTB)"/>
    <property type="match status" value="1"/>
</dbReference>
<evidence type="ECO:0000313" key="6">
    <source>
        <dbReference type="EMBL" id="KAF2653704.1"/>
    </source>
</evidence>
<dbReference type="GO" id="GO:0000932">
    <property type="term" value="C:P-body"/>
    <property type="evidence" value="ECO:0007669"/>
    <property type="project" value="TreeGrafter"/>
</dbReference>
<dbReference type="GO" id="GO:0008047">
    <property type="term" value="F:enzyme activator activity"/>
    <property type="evidence" value="ECO:0007669"/>
    <property type="project" value="InterPro"/>
</dbReference>
<keyword evidence="7" id="KW-1185">Reference proteome</keyword>
<dbReference type="GO" id="GO:0000290">
    <property type="term" value="P:deadenylation-dependent decapping of nuclear-transcribed mRNA"/>
    <property type="evidence" value="ECO:0007669"/>
    <property type="project" value="InterPro"/>
</dbReference>
<dbReference type="PANTHER" id="PTHR16290:SF0">
    <property type="entry name" value="DECAPPING PROTEIN 1, ISOFORM A"/>
    <property type="match status" value="1"/>
</dbReference>
<dbReference type="AlphaFoldDB" id="A0A6A6T591"/>
<dbReference type="OrthoDB" id="440673at2759"/>
<evidence type="ECO:0000256" key="2">
    <source>
        <dbReference type="ARBA" id="ARBA00008778"/>
    </source>
</evidence>
<name>A0A6A6T591_9PLEO</name>
<organism evidence="6 7">
    <name type="scientific">Lophiostoma macrostomum CBS 122681</name>
    <dbReference type="NCBI Taxonomy" id="1314788"/>
    <lineage>
        <taxon>Eukaryota</taxon>
        <taxon>Fungi</taxon>
        <taxon>Dikarya</taxon>
        <taxon>Ascomycota</taxon>
        <taxon>Pezizomycotina</taxon>
        <taxon>Dothideomycetes</taxon>
        <taxon>Pleosporomycetidae</taxon>
        <taxon>Pleosporales</taxon>
        <taxon>Lophiostomataceae</taxon>
        <taxon>Lophiostoma</taxon>
    </lineage>
</organism>
<dbReference type="GO" id="GO:0031087">
    <property type="term" value="P:deadenylation-independent decapping of nuclear-transcribed mRNA"/>
    <property type="evidence" value="ECO:0007669"/>
    <property type="project" value="TreeGrafter"/>
</dbReference>
<evidence type="ECO:0000256" key="3">
    <source>
        <dbReference type="ARBA" id="ARBA00022490"/>
    </source>
</evidence>
<dbReference type="InterPro" id="IPR011993">
    <property type="entry name" value="PH-like_dom_sf"/>
</dbReference>
<dbReference type="Pfam" id="PF06058">
    <property type="entry name" value="DCP1"/>
    <property type="match status" value="1"/>
</dbReference>
<dbReference type="InterPro" id="IPR010334">
    <property type="entry name" value="Dcp1"/>
</dbReference>
<feature type="region of interest" description="Disordered" evidence="5">
    <location>
        <begin position="244"/>
        <end position="273"/>
    </location>
</feature>
<protein>
    <submittedName>
        <fullName evidence="6">PH domain-like protein</fullName>
    </submittedName>
</protein>
<reference evidence="6" key="1">
    <citation type="journal article" date="2020" name="Stud. Mycol.">
        <title>101 Dothideomycetes genomes: a test case for predicting lifestyles and emergence of pathogens.</title>
        <authorList>
            <person name="Haridas S."/>
            <person name="Albert R."/>
            <person name="Binder M."/>
            <person name="Bloem J."/>
            <person name="Labutti K."/>
            <person name="Salamov A."/>
            <person name="Andreopoulos B."/>
            <person name="Baker S."/>
            <person name="Barry K."/>
            <person name="Bills G."/>
            <person name="Bluhm B."/>
            <person name="Cannon C."/>
            <person name="Castanera R."/>
            <person name="Culley D."/>
            <person name="Daum C."/>
            <person name="Ezra D."/>
            <person name="Gonzalez J."/>
            <person name="Henrissat B."/>
            <person name="Kuo A."/>
            <person name="Liang C."/>
            <person name="Lipzen A."/>
            <person name="Lutzoni F."/>
            <person name="Magnuson J."/>
            <person name="Mondo S."/>
            <person name="Nolan M."/>
            <person name="Ohm R."/>
            <person name="Pangilinan J."/>
            <person name="Park H.-J."/>
            <person name="Ramirez L."/>
            <person name="Alfaro M."/>
            <person name="Sun H."/>
            <person name="Tritt A."/>
            <person name="Yoshinaga Y."/>
            <person name="Zwiers L.-H."/>
            <person name="Turgeon B."/>
            <person name="Goodwin S."/>
            <person name="Spatafora J."/>
            <person name="Crous P."/>
            <person name="Grigoriev I."/>
        </authorList>
    </citation>
    <scope>NUCLEOTIDE SEQUENCE</scope>
    <source>
        <strain evidence="6">CBS 122681</strain>
    </source>
</reference>
<evidence type="ECO:0000313" key="7">
    <source>
        <dbReference type="Proteomes" id="UP000799324"/>
    </source>
</evidence>
<proteinExistence type="inferred from homology"/>
<keyword evidence="3" id="KW-0963">Cytoplasm</keyword>
<accession>A0A6A6T591</accession>
<sequence>MPPKAKARGHQSHQPQPQPSDYETDAANVDLPVPPPRSNSELNLSAIRRHYPDVTSIQHVASYAVLYTFSLSSQAWEKIGIEGSLFVCTLTPSLIGADRFGVVILNRRGLENWRLELASEEELEITEEYIIVQGDDDATAAAETDGHSGGEGEAEAEGGSSVYGIWIFAEPEPSSTARARVETAAILQSLAKQARESRESKQRDIVVGNGAGTQEAIQVDGQVEESVPMGRQLSLRELFGQQREQDAAWSVHNHGGQNQGPSQAQHPAAGGGGDMLAQLFLKAKQDYNGVG</sequence>
<dbReference type="SUPFAM" id="SSF50729">
    <property type="entry name" value="PH domain-like"/>
    <property type="match status" value="1"/>
</dbReference>
<dbReference type="GO" id="GO:0003729">
    <property type="term" value="F:mRNA binding"/>
    <property type="evidence" value="ECO:0007669"/>
    <property type="project" value="TreeGrafter"/>
</dbReference>
<dbReference type="EMBL" id="MU004376">
    <property type="protein sequence ID" value="KAF2653704.1"/>
    <property type="molecule type" value="Genomic_DNA"/>
</dbReference>
<dbReference type="PANTHER" id="PTHR16290">
    <property type="entry name" value="TRANSCRIPTION FACTOR SMIF DECAPPING ENZYME DCP1"/>
    <property type="match status" value="1"/>
</dbReference>
<dbReference type="Proteomes" id="UP000799324">
    <property type="component" value="Unassembled WGS sequence"/>
</dbReference>
<evidence type="ECO:0000256" key="4">
    <source>
        <dbReference type="ARBA" id="ARBA00022664"/>
    </source>
</evidence>
<evidence type="ECO:0000256" key="5">
    <source>
        <dbReference type="SAM" id="MobiDB-lite"/>
    </source>
</evidence>
<feature type="region of interest" description="Disordered" evidence="5">
    <location>
        <begin position="1"/>
        <end position="39"/>
    </location>
</feature>
<comment type="subcellular location">
    <subcellularLocation>
        <location evidence="1">Cytoplasm</location>
    </subcellularLocation>
</comment>
<feature type="compositionally biased region" description="Basic residues" evidence="5">
    <location>
        <begin position="1"/>
        <end position="11"/>
    </location>
</feature>